<evidence type="ECO:0000256" key="1">
    <source>
        <dbReference type="SAM" id="MobiDB-lite"/>
    </source>
</evidence>
<reference evidence="2" key="1">
    <citation type="journal article" date="2019" name="bioRxiv">
        <title>The Genome of the Zebra Mussel, Dreissena polymorpha: A Resource for Invasive Species Research.</title>
        <authorList>
            <person name="McCartney M.A."/>
            <person name="Auch B."/>
            <person name="Kono T."/>
            <person name="Mallez S."/>
            <person name="Zhang Y."/>
            <person name="Obille A."/>
            <person name="Becker A."/>
            <person name="Abrahante J.E."/>
            <person name="Garbe J."/>
            <person name="Badalamenti J.P."/>
            <person name="Herman A."/>
            <person name="Mangelson H."/>
            <person name="Liachko I."/>
            <person name="Sullivan S."/>
            <person name="Sone E.D."/>
            <person name="Koren S."/>
            <person name="Silverstein K.A.T."/>
            <person name="Beckman K.B."/>
            <person name="Gohl D.M."/>
        </authorList>
    </citation>
    <scope>NUCLEOTIDE SEQUENCE</scope>
    <source>
        <strain evidence="2">Duluth1</strain>
        <tissue evidence="2">Whole animal</tissue>
    </source>
</reference>
<evidence type="ECO:0000313" key="2">
    <source>
        <dbReference type="EMBL" id="KAH3775630.1"/>
    </source>
</evidence>
<dbReference type="EMBL" id="JAIWYP010000009">
    <property type="protein sequence ID" value="KAH3775630.1"/>
    <property type="molecule type" value="Genomic_DNA"/>
</dbReference>
<evidence type="ECO:0000313" key="3">
    <source>
        <dbReference type="Proteomes" id="UP000828390"/>
    </source>
</evidence>
<name>A0A9D4EAH8_DREPO</name>
<dbReference type="AlphaFoldDB" id="A0A9D4EAH8"/>
<organism evidence="2 3">
    <name type="scientific">Dreissena polymorpha</name>
    <name type="common">Zebra mussel</name>
    <name type="synonym">Mytilus polymorpha</name>
    <dbReference type="NCBI Taxonomy" id="45954"/>
    <lineage>
        <taxon>Eukaryota</taxon>
        <taxon>Metazoa</taxon>
        <taxon>Spiralia</taxon>
        <taxon>Lophotrochozoa</taxon>
        <taxon>Mollusca</taxon>
        <taxon>Bivalvia</taxon>
        <taxon>Autobranchia</taxon>
        <taxon>Heteroconchia</taxon>
        <taxon>Euheterodonta</taxon>
        <taxon>Imparidentia</taxon>
        <taxon>Neoheterodontei</taxon>
        <taxon>Myida</taxon>
        <taxon>Dreissenoidea</taxon>
        <taxon>Dreissenidae</taxon>
        <taxon>Dreissena</taxon>
    </lineage>
</organism>
<reference evidence="2" key="2">
    <citation type="submission" date="2020-11" db="EMBL/GenBank/DDBJ databases">
        <authorList>
            <person name="McCartney M.A."/>
            <person name="Auch B."/>
            <person name="Kono T."/>
            <person name="Mallez S."/>
            <person name="Becker A."/>
            <person name="Gohl D.M."/>
            <person name="Silverstein K.A.T."/>
            <person name="Koren S."/>
            <person name="Bechman K.B."/>
            <person name="Herman A."/>
            <person name="Abrahante J.E."/>
            <person name="Garbe J."/>
        </authorList>
    </citation>
    <scope>NUCLEOTIDE SEQUENCE</scope>
    <source>
        <strain evidence="2">Duluth1</strain>
        <tissue evidence="2">Whole animal</tissue>
    </source>
</reference>
<feature type="region of interest" description="Disordered" evidence="1">
    <location>
        <begin position="1"/>
        <end position="26"/>
    </location>
</feature>
<proteinExistence type="predicted"/>
<comment type="caution">
    <text evidence="2">The sequence shown here is derived from an EMBL/GenBank/DDBJ whole genome shotgun (WGS) entry which is preliminary data.</text>
</comment>
<accession>A0A9D4EAH8</accession>
<sequence>MEDRTRDLPVPNQADTLPPYYRPHESDMESLTELDKSLALGRCSTSPVYDKFLEVIEEFSLTQMVSERCYSKNPPARSNVFREHQFYCFDTNLRSGVLPKFSRNLEFTERSFAGKVGDHNEYLGTYFDDFY</sequence>
<dbReference type="Proteomes" id="UP000828390">
    <property type="component" value="Unassembled WGS sequence"/>
</dbReference>
<protein>
    <submittedName>
        <fullName evidence="2">Uncharacterized protein</fullName>
    </submittedName>
</protein>
<gene>
    <name evidence="2" type="ORF">DPMN_177035</name>
</gene>
<keyword evidence="3" id="KW-1185">Reference proteome</keyword>